<reference evidence="2 3" key="1">
    <citation type="journal article" date="2018" name="Evol. Lett.">
        <title>Horizontal gene cluster transfer increased hallucinogenic mushroom diversity.</title>
        <authorList>
            <person name="Reynolds H.T."/>
            <person name="Vijayakumar V."/>
            <person name="Gluck-Thaler E."/>
            <person name="Korotkin H.B."/>
            <person name="Matheny P.B."/>
            <person name="Slot J.C."/>
        </authorList>
    </citation>
    <scope>NUCLEOTIDE SEQUENCE [LARGE SCALE GENOMIC DNA]</scope>
    <source>
        <strain evidence="2 3">2631</strain>
    </source>
</reference>
<evidence type="ECO:0000313" key="3">
    <source>
        <dbReference type="Proteomes" id="UP000283269"/>
    </source>
</evidence>
<dbReference type="EMBL" id="NHYD01003394">
    <property type="protein sequence ID" value="PPQ79075.1"/>
    <property type="molecule type" value="Genomic_DNA"/>
</dbReference>
<feature type="region of interest" description="Disordered" evidence="1">
    <location>
        <begin position="101"/>
        <end position="120"/>
    </location>
</feature>
<accession>A0A409WKL5</accession>
<proteinExistence type="predicted"/>
<protein>
    <recommendedName>
        <fullName evidence="4">Carbohydrate-binding module family 50 protein</fullName>
    </recommendedName>
</protein>
<evidence type="ECO:0000256" key="1">
    <source>
        <dbReference type="SAM" id="MobiDB-lite"/>
    </source>
</evidence>
<feature type="region of interest" description="Disordered" evidence="1">
    <location>
        <begin position="134"/>
        <end position="209"/>
    </location>
</feature>
<sequence>MSNRFTHHDEDLSRLPEGFERIGYDDDTRRYTFRDANGNLYHGEPGSEYGILTPITSAISSIEQSRPSAFANSPVRRSTLPAGPGNDVPRTFQDILPPELITSSSMSNTSGQATSKSSGDQIVNLVRKSTLPKMQGIVHSLRRSVTSMRRSRLPSVNAPGSDGKSPNLFRRMSKLSTSSTAGSHLTPSVSSDTEYSHRSVMPVHPLSHS</sequence>
<organism evidence="2 3">
    <name type="scientific">Psilocybe cyanescens</name>
    <dbReference type="NCBI Taxonomy" id="93625"/>
    <lineage>
        <taxon>Eukaryota</taxon>
        <taxon>Fungi</taxon>
        <taxon>Dikarya</taxon>
        <taxon>Basidiomycota</taxon>
        <taxon>Agaricomycotina</taxon>
        <taxon>Agaricomycetes</taxon>
        <taxon>Agaricomycetidae</taxon>
        <taxon>Agaricales</taxon>
        <taxon>Agaricineae</taxon>
        <taxon>Strophariaceae</taxon>
        <taxon>Psilocybe</taxon>
    </lineage>
</organism>
<dbReference type="OrthoDB" id="2107166at2759"/>
<dbReference type="InParanoid" id="A0A409WKL5"/>
<dbReference type="Proteomes" id="UP000283269">
    <property type="component" value="Unassembled WGS sequence"/>
</dbReference>
<comment type="caution">
    <text evidence="2">The sequence shown here is derived from an EMBL/GenBank/DDBJ whole genome shotgun (WGS) entry which is preliminary data.</text>
</comment>
<name>A0A409WKL5_PSICY</name>
<feature type="compositionally biased region" description="Polar residues" evidence="1">
    <location>
        <begin position="174"/>
        <end position="193"/>
    </location>
</feature>
<gene>
    <name evidence="2" type="ORF">CVT25_002300</name>
</gene>
<evidence type="ECO:0000313" key="2">
    <source>
        <dbReference type="EMBL" id="PPQ79075.1"/>
    </source>
</evidence>
<feature type="region of interest" description="Disordered" evidence="1">
    <location>
        <begin position="69"/>
        <end position="93"/>
    </location>
</feature>
<keyword evidence="3" id="KW-1185">Reference proteome</keyword>
<evidence type="ECO:0008006" key="4">
    <source>
        <dbReference type="Google" id="ProtNLM"/>
    </source>
</evidence>
<dbReference type="AlphaFoldDB" id="A0A409WKL5"/>